<evidence type="ECO:0000256" key="2">
    <source>
        <dbReference type="ARBA" id="ARBA00022448"/>
    </source>
</evidence>
<keyword evidence="5 6" id="KW-0472">Membrane</keyword>
<sequence length="429" mass="48495">MKNNPKTLTAWTMYDWANSVHSLTITSAIFPIYYPIAAVMLPSKSRQLDFFGFQLENTVLYSYAVSIGFLLLAFSVPLVSAISDYTGKKKVFMKMYCYLGAISCMLMYFFEEGRYYLGTFAFLFSIVGWGGSIVFYNSYLPEIATEDQYDRLSARGFTMGYLGSVILLIQNLTMVLKPEWYGGISGGEASRISFLTVGIWWIVFAQYSFLHLPKDTKVQKQGGSWIFNGFKELKKVFHELENLKTTKQFLMSFFFYNMGAQTVMYLGALFGSEELKLPSDALIVTVLLIQLVAIVGAYLFAKISEIVGNTKSLAIIVISWVFICIAAYFVTTRNEFYFLATGIGFVMGGIQSLSRSTYAKLIPEETHDTASYFSFYDVCDRLSTVIGTFMFGLVNQLTGSMRMSVLFLTVFFIIGLIILSRVPSQKIYR</sequence>
<dbReference type="PANTHER" id="PTHR23519">
    <property type="entry name" value="AUTOPHAGY-RELATED PROTEIN 22"/>
    <property type="match status" value="1"/>
</dbReference>
<reference evidence="7 8" key="1">
    <citation type="submission" date="2020-08" db="EMBL/GenBank/DDBJ databases">
        <title>Functional genomics of gut bacteria from endangered species of beetles.</title>
        <authorList>
            <person name="Carlos-Shanley C."/>
        </authorList>
    </citation>
    <scope>NUCLEOTIDE SEQUENCE [LARGE SCALE GENOMIC DNA]</scope>
    <source>
        <strain evidence="7 8">S00070</strain>
    </source>
</reference>
<keyword evidence="3 6" id="KW-0812">Transmembrane</keyword>
<evidence type="ECO:0000256" key="4">
    <source>
        <dbReference type="ARBA" id="ARBA00022989"/>
    </source>
</evidence>
<dbReference type="Gene3D" id="1.20.1250.20">
    <property type="entry name" value="MFS general substrate transporter like domains"/>
    <property type="match status" value="1"/>
</dbReference>
<dbReference type="Proteomes" id="UP000524404">
    <property type="component" value="Unassembled WGS sequence"/>
</dbReference>
<comment type="subcellular location">
    <subcellularLocation>
        <location evidence="1">Endomembrane system</location>
        <topology evidence="1">Multi-pass membrane protein</topology>
    </subcellularLocation>
</comment>
<feature type="transmembrane region" description="Helical" evidence="6">
    <location>
        <begin position="116"/>
        <end position="140"/>
    </location>
</feature>
<proteinExistence type="predicted"/>
<dbReference type="SUPFAM" id="SSF103473">
    <property type="entry name" value="MFS general substrate transporter"/>
    <property type="match status" value="1"/>
</dbReference>
<keyword evidence="8" id="KW-1185">Reference proteome</keyword>
<feature type="transmembrane region" description="Helical" evidence="6">
    <location>
        <begin position="60"/>
        <end position="79"/>
    </location>
</feature>
<protein>
    <submittedName>
        <fullName evidence="7">UMF1 family MFS transporter</fullName>
    </submittedName>
</protein>
<gene>
    <name evidence="7" type="ORF">HNP25_003210</name>
</gene>
<keyword evidence="2" id="KW-0813">Transport</keyword>
<evidence type="ECO:0000256" key="3">
    <source>
        <dbReference type="ARBA" id="ARBA00022692"/>
    </source>
</evidence>
<keyword evidence="4 6" id="KW-1133">Transmembrane helix</keyword>
<evidence type="ECO:0000256" key="5">
    <source>
        <dbReference type="ARBA" id="ARBA00023136"/>
    </source>
</evidence>
<comment type="caution">
    <text evidence="7">The sequence shown here is derived from an EMBL/GenBank/DDBJ whole genome shotgun (WGS) entry which is preliminary data.</text>
</comment>
<feature type="transmembrane region" description="Helical" evidence="6">
    <location>
        <begin position="20"/>
        <end position="40"/>
    </location>
</feature>
<dbReference type="InterPro" id="IPR036259">
    <property type="entry name" value="MFS_trans_sf"/>
</dbReference>
<feature type="transmembrane region" description="Helical" evidence="6">
    <location>
        <begin position="282"/>
        <end position="301"/>
    </location>
</feature>
<feature type="transmembrane region" description="Helical" evidence="6">
    <location>
        <begin position="91"/>
        <end position="110"/>
    </location>
</feature>
<dbReference type="Pfam" id="PF11700">
    <property type="entry name" value="ATG22"/>
    <property type="match status" value="1"/>
</dbReference>
<feature type="transmembrane region" description="Helical" evidence="6">
    <location>
        <begin position="192"/>
        <end position="210"/>
    </location>
</feature>
<dbReference type="GO" id="GO:0012505">
    <property type="term" value="C:endomembrane system"/>
    <property type="evidence" value="ECO:0007669"/>
    <property type="project" value="UniProtKB-SubCell"/>
</dbReference>
<dbReference type="InterPro" id="IPR024671">
    <property type="entry name" value="Atg22-like"/>
</dbReference>
<dbReference type="AlphaFoldDB" id="A0A841EQI8"/>
<dbReference type="PANTHER" id="PTHR23519:SF1">
    <property type="entry name" value="AUTOPHAGY-RELATED PROTEIN 22"/>
    <property type="match status" value="1"/>
</dbReference>
<dbReference type="RefSeq" id="WP_184135606.1">
    <property type="nucleotide sequence ID" value="NZ_JACHKT010000025.1"/>
</dbReference>
<evidence type="ECO:0000313" key="7">
    <source>
        <dbReference type="EMBL" id="MBB6004544.1"/>
    </source>
</evidence>
<feature type="transmembrane region" description="Helical" evidence="6">
    <location>
        <begin position="152"/>
        <end position="172"/>
    </location>
</feature>
<evidence type="ECO:0000256" key="1">
    <source>
        <dbReference type="ARBA" id="ARBA00004127"/>
    </source>
</evidence>
<name>A0A841EQI8_9BACT</name>
<feature type="transmembrane region" description="Helical" evidence="6">
    <location>
        <begin position="400"/>
        <end position="419"/>
    </location>
</feature>
<accession>A0A841EQI8</accession>
<evidence type="ECO:0000313" key="8">
    <source>
        <dbReference type="Proteomes" id="UP000524404"/>
    </source>
</evidence>
<dbReference type="InterPro" id="IPR050495">
    <property type="entry name" value="ATG22/LtaA_families"/>
</dbReference>
<organism evidence="7 8">
    <name type="scientific">Arcicella rosea</name>
    <dbReference type="NCBI Taxonomy" id="502909"/>
    <lineage>
        <taxon>Bacteria</taxon>
        <taxon>Pseudomonadati</taxon>
        <taxon>Bacteroidota</taxon>
        <taxon>Cytophagia</taxon>
        <taxon>Cytophagales</taxon>
        <taxon>Flectobacillaceae</taxon>
        <taxon>Arcicella</taxon>
    </lineage>
</organism>
<dbReference type="EMBL" id="JACHKT010000025">
    <property type="protein sequence ID" value="MBB6004544.1"/>
    <property type="molecule type" value="Genomic_DNA"/>
</dbReference>
<feature type="transmembrane region" description="Helical" evidence="6">
    <location>
        <begin position="249"/>
        <end position="270"/>
    </location>
</feature>
<feature type="transmembrane region" description="Helical" evidence="6">
    <location>
        <begin position="313"/>
        <end position="330"/>
    </location>
</feature>
<evidence type="ECO:0000256" key="6">
    <source>
        <dbReference type="SAM" id="Phobius"/>
    </source>
</evidence>